<accession>A0A8H5ZS85</accession>
<dbReference type="AlphaFoldDB" id="A0A8H5ZS85"/>
<gene>
    <name evidence="1" type="ORF">GGP41_001857</name>
</gene>
<proteinExistence type="predicted"/>
<name>A0A8H5ZS85_COCSA</name>
<comment type="caution">
    <text evidence="1">The sequence shown here is derived from an EMBL/GenBank/DDBJ whole genome shotgun (WGS) entry which is preliminary data.</text>
</comment>
<protein>
    <submittedName>
        <fullName evidence="1">Uncharacterized protein</fullName>
    </submittedName>
</protein>
<sequence>MVDGVEGRLRRNAKCGRGPVKRYEKVQATEAVLVRRRVSARHSSIGSVLDPDKTEIFGLVMLHVSIGKRGKERSSSEAVWSRGRSFTCGAYIYLHTQTTAIGFGQANDSSCSTTNGPFPHEER</sequence>
<dbReference type="Proteomes" id="UP000624244">
    <property type="component" value="Unassembled WGS sequence"/>
</dbReference>
<dbReference type="EMBL" id="WNKQ01000002">
    <property type="protein sequence ID" value="KAF5853295.1"/>
    <property type="molecule type" value="Genomic_DNA"/>
</dbReference>
<evidence type="ECO:0000313" key="1">
    <source>
        <dbReference type="EMBL" id="KAF5853295.1"/>
    </source>
</evidence>
<organism evidence="1 2">
    <name type="scientific">Cochliobolus sativus</name>
    <name type="common">Common root rot and spot blotch fungus</name>
    <name type="synonym">Bipolaris sorokiniana</name>
    <dbReference type="NCBI Taxonomy" id="45130"/>
    <lineage>
        <taxon>Eukaryota</taxon>
        <taxon>Fungi</taxon>
        <taxon>Dikarya</taxon>
        <taxon>Ascomycota</taxon>
        <taxon>Pezizomycotina</taxon>
        <taxon>Dothideomycetes</taxon>
        <taxon>Pleosporomycetidae</taxon>
        <taxon>Pleosporales</taxon>
        <taxon>Pleosporineae</taxon>
        <taxon>Pleosporaceae</taxon>
        <taxon>Bipolaris</taxon>
    </lineage>
</organism>
<evidence type="ECO:0000313" key="2">
    <source>
        <dbReference type="Proteomes" id="UP000624244"/>
    </source>
</evidence>
<reference evidence="1" key="1">
    <citation type="submission" date="2019-11" db="EMBL/GenBank/DDBJ databases">
        <title>Bipolaris sorokiniana Genome sequencing.</title>
        <authorList>
            <person name="Wang H."/>
        </authorList>
    </citation>
    <scope>NUCLEOTIDE SEQUENCE</scope>
</reference>